<feature type="binding site" evidence="10">
    <location>
        <position position="181"/>
    </location>
    <ligand>
        <name>NAD(+)</name>
        <dbReference type="ChEBI" id="CHEBI:57540"/>
    </ligand>
</feature>
<reference evidence="15 16" key="1">
    <citation type="submission" date="2014-10" db="EMBL/GenBank/DDBJ databases">
        <title>Genome sequence of Erwinia typographi M043b.</title>
        <authorList>
            <person name="Chan K.-G."/>
            <person name="Tan W.-S."/>
        </authorList>
    </citation>
    <scope>NUCLEOTIDE SEQUENCE [LARGE SCALE GENOMIC DNA]</scope>
    <source>
        <strain evidence="15 16">M043b</strain>
    </source>
</reference>
<dbReference type="InterPro" id="IPR016161">
    <property type="entry name" value="Ald_DH/histidinol_DH"/>
</dbReference>
<dbReference type="Proteomes" id="UP000030351">
    <property type="component" value="Unassembled WGS sequence"/>
</dbReference>
<evidence type="ECO:0000256" key="12">
    <source>
        <dbReference type="PIRSR" id="PIRSR000099-4"/>
    </source>
</evidence>
<comment type="similarity">
    <text evidence="8 13">Belongs to the histidinol dehydrogenase family.</text>
</comment>
<gene>
    <name evidence="15" type="ORF">NG99_12865</name>
</gene>
<sequence length="437" mass="47354">MSVTWLKKATKSPESNTPEARQVVEEMLATIKSQGEEAVRQYARKLDNWKGDIILTPEQIAMQVRDVPAEVRKDIDYAIEQVYTFACAQRESIKDFEVTLPSGLVAGQKVLPVTSVGCYAPAGRYAHIASAYMGVATAKAAGVKNIIACSGPYLSQSIHPCVLYAFHRAGADTIMTLGGVQAIASMAWGLFSGKAADVVVGPGNKFVAEAKRTLFGQVGIDVFAGPSEVAVIADESADADIVASDLVGQAEHGHESPAWLFTTSRELADAVMLKVPRLIAELPPVARDAASCAWRDYGEVIVCDSREEVVEVSDRYASEHLEVHTRDLNWWRDALSCYGSLFLGEETTVAFGDKCSGPNHVLPTKGAARYSGGLSVHKFLKTLTWQQMPRDAIPQIAETTARISRMEGMEAHARTAEVRLAKYFAGQSFQLGSPVTR</sequence>
<keyword evidence="16" id="KW-1185">Reference proteome</keyword>
<dbReference type="EMBL" id="JRUQ01000039">
    <property type="protein sequence ID" value="KGT92831.1"/>
    <property type="molecule type" value="Genomic_DNA"/>
</dbReference>
<dbReference type="InterPro" id="IPR012131">
    <property type="entry name" value="Hstdl_DH"/>
</dbReference>
<feature type="binding site" evidence="12">
    <location>
        <position position="252"/>
    </location>
    <ligand>
        <name>Zn(2+)</name>
        <dbReference type="ChEBI" id="CHEBI:29105"/>
    </ligand>
</feature>
<comment type="cofactor">
    <cofactor evidence="12">
        <name>Zn(2+)</name>
        <dbReference type="ChEBI" id="CHEBI:29105"/>
    </cofactor>
    <text evidence="12">Binds 1 zinc ion per subunit.</text>
</comment>
<dbReference type="CDD" id="cd06572">
    <property type="entry name" value="Histidinol_dh"/>
    <property type="match status" value="1"/>
</dbReference>
<evidence type="ECO:0000256" key="9">
    <source>
        <dbReference type="PIRSR" id="PIRSR000099-1"/>
    </source>
</evidence>
<dbReference type="PIRSF" id="PIRSF000099">
    <property type="entry name" value="Histidinol_dh"/>
    <property type="match status" value="1"/>
</dbReference>
<dbReference type="GO" id="GO:0004399">
    <property type="term" value="F:histidinol dehydrogenase activity"/>
    <property type="evidence" value="ECO:0007669"/>
    <property type="project" value="UniProtKB-UniRule"/>
</dbReference>
<dbReference type="RefSeq" id="WP_034893279.1">
    <property type="nucleotide sequence ID" value="NZ_JRUQ01000039.1"/>
</dbReference>
<dbReference type="EC" id="1.1.1.23" evidence="3 8"/>
<evidence type="ECO:0000313" key="15">
    <source>
        <dbReference type="EMBL" id="KGT92831.1"/>
    </source>
</evidence>
<comment type="pathway">
    <text evidence="8">Amino-acid biosynthesis; L-histidine biosynthesis; L-histidine from 5-phospho-alpha-D-ribose 1-diphosphate: step 9/9.</text>
</comment>
<feature type="binding site" evidence="10">
    <location>
        <position position="119"/>
    </location>
    <ligand>
        <name>NAD(+)</name>
        <dbReference type="ChEBI" id="CHEBI:57540"/>
    </ligand>
</feature>
<feature type="binding site" evidence="11">
    <location>
        <position position="412"/>
    </location>
    <ligand>
        <name>substrate</name>
    </ligand>
</feature>
<dbReference type="PRINTS" id="PR00083">
    <property type="entry name" value="HOLDHDRGNASE"/>
</dbReference>
<comment type="function">
    <text evidence="1 8">Catalyzes the sequential NAD-dependent oxidations of L-histidinol to L-histidinaldehyde and then to L-histidine.</text>
</comment>
<dbReference type="GO" id="GO:0051287">
    <property type="term" value="F:NAD binding"/>
    <property type="evidence" value="ECO:0007669"/>
    <property type="project" value="InterPro"/>
</dbReference>
<dbReference type="InterPro" id="IPR001692">
    <property type="entry name" value="Histidinol_DH_CS"/>
</dbReference>
<evidence type="ECO:0000256" key="7">
    <source>
        <dbReference type="ARBA" id="ARBA00049489"/>
    </source>
</evidence>
<dbReference type="eggNOG" id="COG0141">
    <property type="taxonomic scope" value="Bacteria"/>
</dbReference>
<dbReference type="GO" id="GO:0046872">
    <property type="term" value="F:metal ion binding"/>
    <property type="evidence" value="ECO:0007669"/>
    <property type="project" value="UniProtKB-KW"/>
</dbReference>
<evidence type="ECO:0000256" key="13">
    <source>
        <dbReference type="RuleBase" id="RU004175"/>
    </source>
</evidence>
<dbReference type="UniPathway" id="UPA00031">
    <property type="reaction ID" value="UER00014"/>
</dbReference>
<dbReference type="AlphaFoldDB" id="A0A0A3Z5A6"/>
<organism evidence="15 16">
    <name type="scientific">Erwinia typographi</name>
    <dbReference type="NCBI Taxonomy" id="371042"/>
    <lineage>
        <taxon>Bacteria</taxon>
        <taxon>Pseudomonadati</taxon>
        <taxon>Pseudomonadota</taxon>
        <taxon>Gammaproteobacteria</taxon>
        <taxon>Enterobacterales</taxon>
        <taxon>Erwiniaceae</taxon>
        <taxon>Erwinia</taxon>
    </lineage>
</organism>
<feature type="region of interest" description="Disordered" evidence="14">
    <location>
        <begin position="1"/>
        <end position="20"/>
    </location>
</feature>
<dbReference type="PANTHER" id="PTHR21256:SF14">
    <property type="entry name" value="HISTIDINOL DEHYDROGENASE"/>
    <property type="match status" value="1"/>
</dbReference>
<feature type="binding site" evidence="10">
    <location>
        <position position="204"/>
    </location>
    <ligand>
        <name>NAD(+)</name>
        <dbReference type="ChEBI" id="CHEBI:57540"/>
    </ligand>
</feature>
<comment type="caution">
    <text evidence="15">The sequence shown here is derived from an EMBL/GenBank/DDBJ whole genome shotgun (WGS) entry which is preliminary data.</text>
</comment>
<evidence type="ECO:0000256" key="8">
    <source>
        <dbReference type="PIRNR" id="PIRNR000099"/>
    </source>
</evidence>
<dbReference type="Pfam" id="PF00815">
    <property type="entry name" value="Histidinol_dh"/>
    <property type="match status" value="1"/>
</dbReference>
<dbReference type="Gene3D" id="3.40.50.1980">
    <property type="entry name" value="Nitrogenase molybdenum iron protein domain"/>
    <property type="match status" value="2"/>
</dbReference>
<feature type="binding site" evidence="12">
    <location>
        <position position="353"/>
    </location>
    <ligand>
        <name>Zn(2+)</name>
        <dbReference type="ChEBI" id="CHEBI:29105"/>
    </ligand>
</feature>
<evidence type="ECO:0000313" key="16">
    <source>
        <dbReference type="Proteomes" id="UP000030351"/>
    </source>
</evidence>
<evidence type="ECO:0000256" key="14">
    <source>
        <dbReference type="SAM" id="MobiDB-lite"/>
    </source>
</evidence>
<dbReference type="OrthoDB" id="9805269at2"/>
<accession>A0A0A3Z5A6</accession>
<evidence type="ECO:0000256" key="6">
    <source>
        <dbReference type="ARBA" id="ARBA00023002"/>
    </source>
</evidence>
<name>A0A0A3Z5A6_9GAMM</name>
<feature type="binding site" evidence="11">
    <location>
        <position position="227"/>
    </location>
    <ligand>
        <name>substrate</name>
    </ligand>
</feature>
<dbReference type="PANTHER" id="PTHR21256">
    <property type="entry name" value="HISTIDINOL DEHYDROGENASE HDH"/>
    <property type="match status" value="1"/>
</dbReference>
<dbReference type="FunFam" id="3.40.50.1980:FF:000001">
    <property type="entry name" value="Histidinol dehydrogenase"/>
    <property type="match status" value="1"/>
</dbReference>
<feature type="active site" description="Proton acceptor" evidence="9">
    <location>
        <position position="319"/>
    </location>
</feature>
<dbReference type="GO" id="GO:0000105">
    <property type="term" value="P:L-histidine biosynthetic process"/>
    <property type="evidence" value="ECO:0007669"/>
    <property type="project" value="UniProtKB-UniRule"/>
</dbReference>
<dbReference type="InterPro" id="IPR022695">
    <property type="entry name" value="Histidinol_DH_monofunct"/>
</dbReference>
<keyword evidence="8" id="KW-0368">Histidine biosynthesis</keyword>
<dbReference type="NCBIfam" id="TIGR00069">
    <property type="entry name" value="hisD"/>
    <property type="match status" value="1"/>
</dbReference>
<evidence type="ECO:0000256" key="3">
    <source>
        <dbReference type="ARBA" id="ARBA00012965"/>
    </source>
</evidence>
<evidence type="ECO:0000256" key="2">
    <source>
        <dbReference type="ARBA" id="ARBA00011738"/>
    </source>
</evidence>
<protein>
    <recommendedName>
        <fullName evidence="3 8">Histidinol dehydrogenase</fullName>
        <shortName evidence="8">HDH</shortName>
        <ecNumber evidence="3 8">1.1.1.23</ecNumber>
    </recommendedName>
</protein>
<feature type="binding site" evidence="11">
    <location>
        <position position="252"/>
    </location>
    <ligand>
        <name>substrate</name>
    </ligand>
</feature>
<feature type="binding site" evidence="11">
    <location>
        <position position="353"/>
    </location>
    <ligand>
        <name>substrate</name>
    </ligand>
</feature>
<evidence type="ECO:0000256" key="5">
    <source>
        <dbReference type="ARBA" id="ARBA00022833"/>
    </source>
</evidence>
<keyword evidence="8" id="KW-0028">Amino-acid biosynthesis</keyword>
<feature type="binding site" evidence="12">
    <location>
        <position position="249"/>
    </location>
    <ligand>
        <name>Zn(2+)</name>
        <dbReference type="ChEBI" id="CHEBI:29105"/>
    </ligand>
</feature>
<dbReference type="Gene3D" id="1.20.5.1300">
    <property type="match status" value="1"/>
</dbReference>
<comment type="catalytic activity">
    <reaction evidence="7 8">
        <text>L-histidinol + 2 NAD(+) + H2O = L-histidine + 2 NADH + 3 H(+)</text>
        <dbReference type="Rhea" id="RHEA:20641"/>
        <dbReference type="ChEBI" id="CHEBI:15377"/>
        <dbReference type="ChEBI" id="CHEBI:15378"/>
        <dbReference type="ChEBI" id="CHEBI:57540"/>
        <dbReference type="ChEBI" id="CHEBI:57595"/>
        <dbReference type="ChEBI" id="CHEBI:57699"/>
        <dbReference type="ChEBI" id="CHEBI:57945"/>
        <dbReference type="EC" id="1.1.1.23"/>
    </reaction>
</comment>
<dbReference type="PROSITE" id="PS00611">
    <property type="entry name" value="HISOL_DEHYDROGENASE"/>
    <property type="match status" value="1"/>
</dbReference>
<evidence type="ECO:0000256" key="4">
    <source>
        <dbReference type="ARBA" id="ARBA00022723"/>
    </source>
</evidence>
<proteinExistence type="inferred from homology"/>
<feature type="active site" description="Proton acceptor" evidence="9">
    <location>
        <position position="320"/>
    </location>
</feature>
<keyword evidence="6 8" id="KW-0560">Oxidoreductase</keyword>
<feature type="binding site" evidence="11">
    <location>
        <position position="320"/>
    </location>
    <ligand>
        <name>substrate</name>
    </ligand>
</feature>
<keyword evidence="5 12" id="KW-0862">Zinc</keyword>
<evidence type="ECO:0000256" key="11">
    <source>
        <dbReference type="PIRSR" id="PIRSR000099-3"/>
    </source>
</evidence>
<feature type="binding site" evidence="12">
    <location>
        <position position="412"/>
    </location>
    <ligand>
        <name>Zn(2+)</name>
        <dbReference type="ChEBI" id="CHEBI:29105"/>
    </ligand>
</feature>
<dbReference type="STRING" id="371042.NG99_12865"/>
<dbReference type="SUPFAM" id="SSF53720">
    <property type="entry name" value="ALDH-like"/>
    <property type="match status" value="1"/>
</dbReference>
<keyword evidence="8 10" id="KW-0520">NAD</keyword>
<comment type="subunit">
    <text evidence="2">Homodimer.</text>
</comment>
<feature type="binding site" evidence="11">
    <location>
        <position position="407"/>
    </location>
    <ligand>
        <name>substrate</name>
    </ligand>
</feature>
<dbReference type="GO" id="GO:0005829">
    <property type="term" value="C:cytosol"/>
    <property type="evidence" value="ECO:0007669"/>
    <property type="project" value="TreeGrafter"/>
</dbReference>
<feature type="binding site" evidence="11">
    <location>
        <position position="249"/>
    </location>
    <ligand>
        <name>substrate</name>
    </ligand>
</feature>
<evidence type="ECO:0000256" key="1">
    <source>
        <dbReference type="ARBA" id="ARBA00003850"/>
    </source>
</evidence>
<evidence type="ECO:0000256" key="10">
    <source>
        <dbReference type="PIRSR" id="PIRSR000099-2"/>
    </source>
</evidence>
<keyword evidence="4 12" id="KW-0479">Metal-binding</keyword>